<dbReference type="InterPro" id="IPR013341">
    <property type="entry name" value="Mandelate_racemase_N_dom"/>
</dbReference>
<sequence>MRIERVRLHWVRLPLVTPFRTSVFTEYDREALLVSVHTAEGVVGWGECVAMAQPIYSPEHLEGCVQILREQLIPLVQRLPEVTAERAREAFTAVAGNPNAKAVLEMAILDAQLRIAGVSLAAYLGATRTSVEAGVSLGIMSRDELLDAVDRFWNKERYRRIKLKIEPGWDEEPVQLVRKFLGDEAAIQVDANGAYTLDDSERLARLDDYGLLMIEQPLEAGDVAGHAVLARRLRTRICLDEPIVSAATAAQAIDSGAAAIINIKPGRVGGYLEARDIHDACGARGVPVWVGGMLETGIGRAANVALAAMRHFTLVGDLSASERFYQRDITPPIVVRDGCIQVPTGPGIGVEPDEVALEEATERTEWIEFPARVPA</sequence>
<organism evidence="8 9">
    <name type="scientific">Actinoplanes siamensis</name>
    <dbReference type="NCBI Taxonomy" id="1223317"/>
    <lineage>
        <taxon>Bacteria</taxon>
        <taxon>Bacillati</taxon>
        <taxon>Actinomycetota</taxon>
        <taxon>Actinomycetes</taxon>
        <taxon>Micromonosporales</taxon>
        <taxon>Micromonosporaceae</taxon>
        <taxon>Actinoplanes</taxon>
    </lineage>
</organism>
<evidence type="ECO:0000259" key="7">
    <source>
        <dbReference type="SMART" id="SM00922"/>
    </source>
</evidence>
<dbReference type="CDD" id="cd03317">
    <property type="entry name" value="NAAAR"/>
    <property type="match status" value="1"/>
</dbReference>
<reference evidence="8" key="1">
    <citation type="submission" date="2021-01" db="EMBL/GenBank/DDBJ databases">
        <title>Whole genome shotgun sequence of Actinoplanes siamensis NBRC 109076.</title>
        <authorList>
            <person name="Komaki H."/>
            <person name="Tamura T."/>
        </authorList>
    </citation>
    <scope>NUCLEOTIDE SEQUENCE</scope>
    <source>
        <strain evidence="8">NBRC 109076</strain>
    </source>
</reference>
<dbReference type="EC" id="4.2.1.113" evidence="5 6"/>
<dbReference type="PANTHER" id="PTHR48073:SF5">
    <property type="entry name" value="O-SUCCINYLBENZOATE SYNTHASE"/>
    <property type="match status" value="1"/>
</dbReference>
<dbReference type="InterPro" id="IPR029017">
    <property type="entry name" value="Enolase-like_N"/>
</dbReference>
<dbReference type="PANTHER" id="PTHR48073">
    <property type="entry name" value="O-SUCCINYLBENZOATE SYNTHASE-RELATED"/>
    <property type="match status" value="1"/>
</dbReference>
<dbReference type="GO" id="GO:0043748">
    <property type="term" value="F:O-succinylbenzoate synthase activity"/>
    <property type="evidence" value="ECO:0007669"/>
    <property type="project" value="UniProtKB-EC"/>
</dbReference>
<gene>
    <name evidence="8" type="primary">menC_1</name>
    <name evidence="8" type="ORF">Asi03nite_12470</name>
</gene>
<dbReference type="GO" id="GO:0009234">
    <property type="term" value="P:menaquinone biosynthetic process"/>
    <property type="evidence" value="ECO:0007669"/>
    <property type="project" value="UniProtKB-UniRule"/>
</dbReference>
<dbReference type="RefSeq" id="WP_203677401.1">
    <property type="nucleotide sequence ID" value="NZ_BOMW01000012.1"/>
</dbReference>
<evidence type="ECO:0000313" key="9">
    <source>
        <dbReference type="Proteomes" id="UP000629619"/>
    </source>
</evidence>
<evidence type="ECO:0000256" key="4">
    <source>
        <dbReference type="ARBA" id="ARBA00023239"/>
    </source>
</evidence>
<feature type="domain" description="Mandelate racemase/muconate lactonizing enzyme C-terminal" evidence="7">
    <location>
        <begin position="142"/>
        <end position="236"/>
    </location>
</feature>
<evidence type="ECO:0000256" key="2">
    <source>
        <dbReference type="ARBA" id="ARBA00022723"/>
    </source>
</evidence>
<dbReference type="Proteomes" id="UP000629619">
    <property type="component" value="Unassembled WGS sequence"/>
</dbReference>
<protein>
    <recommendedName>
        <fullName evidence="5 6">o-succinylbenzoate synthase</fullName>
        <ecNumber evidence="5 6">4.2.1.113</ecNumber>
    </recommendedName>
</protein>
<keyword evidence="9" id="KW-1185">Reference proteome</keyword>
<dbReference type="SFLD" id="SFLDF00009">
    <property type="entry name" value="o-succinylbenzoate_synthase"/>
    <property type="match status" value="1"/>
</dbReference>
<dbReference type="Gene3D" id="3.30.390.10">
    <property type="entry name" value="Enolase-like, N-terminal domain"/>
    <property type="match status" value="1"/>
</dbReference>
<proteinExistence type="predicted"/>
<dbReference type="NCBIfam" id="TIGR01928">
    <property type="entry name" value="menC_lowGC_arch"/>
    <property type="match status" value="1"/>
</dbReference>
<dbReference type="GO" id="GO:0016854">
    <property type="term" value="F:racemase and epimerase activity"/>
    <property type="evidence" value="ECO:0007669"/>
    <property type="project" value="UniProtKB-ARBA"/>
</dbReference>
<keyword evidence="2" id="KW-0479">Metal-binding</keyword>
<dbReference type="InterPro" id="IPR010197">
    <property type="entry name" value="OSBS/NAAAR"/>
</dbReference>
<evidence type="ECO:0000313" key="8">
    <source>
        <dbReference type="EMBL" id="GIF03709.1"/>
    </source>
</evidence>
<dbReference type="Gene3D" id="3.20.20.120">
    <property type="entry name" value="Enolase-like C-terminal domain"/>
    <property type="match status" value="1"/>
</dbReference>
<dbReference type="AlphaFoldDB" id="A0A919N3H6"/>
<evidence type="ECO:0000256" key="3">
    <source>
        <dbReference type="ARBA" id="ARBA00022842"/>
    </source>
</evidence>
<dbReference type="InterPro" id="IPR036849">
    <property type="entry name" value="Enolase-like_C_sf"/>
</dbReference>
<comment type="cofactor">
    <cofactor evidence="1">
        <name>a divalent metal cation</name>
        <dbReference type="ChEBI" id="CHEBI:60240"/>
    </cofactor>
</comment>
<dbReference type="Pfam" id="PF13378">
    <property type="entry name" value="MR_MLE_C"/>
    <property type="match status" value="1"/>
</dbReference>
<evidence type="ECO:0000256" key="1">
    <source>
        <dbReference type="ARBA" id="ARBA00001968"/>
    </source>
</evidence>
<dbReference type="GO" id="GO:0046872">
    <property type="term" value="F:metal ion binding"/>
    <property type="evidence" value="ECO:0007669"/>
    <property type="project" value="UniProtKB-KW"/>
</dbReference>
<dbReference type="SMART" id="SM00922">
    <property type="entry name" value="MR_MLE"/>
    <property type="match status" value="1"/>
</dbReference>
<dbReference type="SUPFAM" id="SSF54826">
    <property type="entry name" value="Enolase N-terminal domain-like"/>
    <property type="match status" value="1"/>
</dbReference>
<dbReference type="InterPro" id="IPR013342">
    <property type="entry name" value="Mandelate_racemase_C"/>
</dbReference>
<accession>A0A919N3H6</accession>
<comment type="caution">
    <text evidence="8">The sequence shown here is derived from an EMBL/GenBank/DDBJ whole genome shotgun (WGS) entry which is preliminary data.</text>
</comment>
<evidence type="ECO:0000256" key="6">
    <source>
        <dbReference type="NCBIfam" id="TIGR01928"/>
    </source>
</evidence>
<dbReference type="SFLD" id="SFLDG00180">
    <property type="entry name" value="muconate_cycloisomerase"/>
    <property type="match status" value="1"/>
</dbReference>
<keyword evidence="4" id="KW-0456">Lyase</keyword>
<name>A0A919N3H6_9ACTN</name>
<evidence type="ECO:0000256" key="5">
    <source>
        <dbReference type="ARBA" id="ARBA00029491"/>
    </source>
</evidence>
<dbReference type="EMBL" id="BOMW01000012">
    <property type="protein sequence ID" value="GIF03709.1"/>
    <property type="molecule type" value="Genomic_DNA"/>
</dbReference>
<dbReference type="SFLD" id="SFLDS00001">
    <property type="entry name" value="Enolase"/>
    <property type="match status" value="1"/>
</dbReference>
<dbReference type="Pfam" id="PF02746">
    <property type="entry name" value="MR_MLE_N"/>
    <property type="match status" value="1"/>
</dbReference>
<dbReference type="SUPFAM" id="SSF51604">
    <property type="entry name" value="Enolase C-terminal domain-like"/>
    <property type="match status" value="1"/>
</dbReference>
<keyword evidence="3" id="KW-0460">Magnesium</keyword>
<dbReference type="InterPro" id="IPR029065">
    <property type="entry name" value="Enolase_C-like"/>
</dbReference>